<dbReference type="EC" id="1.1.1.102" evidence="9"/>
<dbReference type="GO" id="GO:0006666">
    <property type="term" value="P:3-keto-sphinganine metabolic process"/>
    <property type="evidence" value="ECO:0007669"/>
    <property type="project" value="InterPro"/>
</dbReference>
<sequence>MFFGKKKWDPQGKHCYVTGGSTGLGLALSILLATKGAHVTIVARTENKLQAALKEIEAARQYPEQQFRYHSFALDTADASAQAIQAECDANGGRAPDAFFLCAGSARPSFFIEETEATMLNGMESAYWIQAWSALAATKKLVQQKQKGNIVFVGSVVSFMSFIGYSSYSPGKHALKGLAETLRSELLLYGIDVHIFFPPTMKTPGYEIEMQTKPAVQKKIEETDDGITPEQGAAAIIKGVEKGQHQIAADLITNLFRSSSRGSAPMNHLFLDQIYDIITWIATPIWRRGVDKSILAHRKEHEEYLTKQGFFSKST</sequence>
<evidence type="ECO:0000256" key="2">
    <source>
        <dbReference type="ARBA" id="ARBA00004760"/>
    </source>
</evidence>
<dbReference type="FunFam" id="3.40.50.720:FF:000468">
    <property type="entry name" value="Short-chain dehydrogenase, putative"/>
    <property type="match status" value="1"/>
</dbReference>
<organism evidence="13 14">
    <name type="scientific">Sistotremastrum suecicum HHB10207 ss-3</name>
    <dbReference type="NCBI Taxonomy" id="1314776"/>
    <lineage>
        <taxon>Eukaryota</taxon>
        <taxon>Fungi</taxon>
        <taxon>Dikarya</taxon>
        <taxon>Basidiomycota</taxon>
        <taxon>Agaricomycotina</taxon>
        <taxon>Agaricomycetes</taxon>
        <taxon>Sistotremastrales</taxon>
        <taxon>Sistotremastraceae</taxon>
        <taxon>Sistotremastrum</taxon>
    </lineage>
</organism>
<keyword evidence="14" id="KW-1185">Reference proteome</keyword>
<keyword evidence="4" id="KW-0256">Endoplasmic reticulum</keyword>
<protein>
    <recommendedName>
        <fullName evidence="9">3-dehydrosphinganine reductase</fullName>
        <ecNumber evidence="9">1.1.1.102</ecNumber>
    </recommendedName>
</protein>
<dbReference type="InterPro" id="IPR036291">
    <property type="entry name" value="NAD(P)-bd_dom_sf"/>
</dbReference>
<evidence type="ECO:0000256" key="8">
    <source>
        <dbReference type="ARBA" id="ARBA00023098"/>
    </source>
</evidence>
<dbReference type="PANTHER" id="PTHR43550:SF3">
    <property type="entry name" value="3-KETODIHYDROSPHINGOSINE REDUCTASE"/>
    <property type="match status" value="1"/>
</dbReference>
<evidence type="ECO:0000256" key="10">
    <source>
        <dbReference type="ARBA" id="ARBA00044737"/>
    </source>
</evidence>
<keyword evidence="5" id="KW-0521">NADP</keyword>
<comment type="pathway">
    <text evidence="3">Sphingolipid metabolism.</text>
</comment>
<name>A0A166BTF2_9AGAM</name>
<keyword evidence="12" id="KW-0472">Membrane</keyword>
<dbReference type="Pfam" id="PF00106">
    <property type="entry name" value="adh_short"/>
    <property type="match status" value="1"/>
</dbReference>
<evidence type="ECO:0000313" key="13">
    <source>
        <dbReference type="EMBL" id="KZT36727.1"/>
    </source>
</evidence>
<keyword evidence="7" id="KW-0560">Oxidoreductase</keyword>
<comment type="subcellular location">
    <subcellularLocation>
        <location evidence="1">Endoplasmic reticulum</location>
    </subcellularLocation>
</comment>
<comment type="pathway">
    <text evidence="2">Lipid metabolism; sphingolipid metabolism.</text>
</comment>
<dbReference type="InterPro" id="IPR045022">
    <property type="entry name" value="KDSR-like"/>
</dbReference>
<keyword evidence="12" id="KW-1133">Transmembrane helix</keyword>
<dbReference type="GO" id="GO:0005789">
    <property type="term" value="C:endoplasmic reticulum membrane"/>
    <property type="evidence" value="ECO:0007669"/>
    <property type="project" value="TreeGrafter"/>
</dbReference>
<dbReference type="PRINTS" id="PR00081">
    <property type="entry name" value="GDHRDH"/>
</dbReference>
<evidence type="ECO:0000256" key="5">
    <source>
        <dbReference type="ARBA" id="ARBA00022857"/>
    </source>
</evidence>
<evidence type="ECO:0000256" key="6">
    <source>
        <dbReference type="ARBA" id="ARBA00022919"/>
    </source>
</evidence>
<dbReference type="GO" id="GO:0030148">
    <property type="term" value="P:sphingolipid biosynthetic process"/>
    <property type="evidence" value="ECO:0007669"/>
    <property type="project" value="InterPro"/>
</dbReference>
<dbReference type="SUPFAM" id="SSF51735">
    <property type="entry name" value="NAD(P)-binding Rossmann-fold domains"/>
    <property type="match status" value="1"/>
</dbReference>
<dbReference type="AlphaFoldDB" id="A0A166BTF2"/>
<keyword evidence="6" id="KW-0746">Sphingolipid metabolism</keyword>
<dbReference type="CDD" id="cd08939">
    <property type="entry name" value="KDSR-like_SDR_c"/>
    <property type="match status" value="1"/>
</dbReference>
<dbReference type="Gene3D" id="3.40.50.720">
    <property type="entry name" value="NAD(P)-binding Rossmann-like Domain"/>
    <property type="match status" value="1"/>
</dbReference>
<dbReference type="EMBL" id="KV428100">
    <property type="protein sequence ID" value="KZT36727.1"/>
    <property type="molecule type" value="Genomic_DNA"/>
</dbReference>
<dbReference type="GO" id="GO:0047560">
    <property type="term" value="F:3-dehydrosphinganine reductase activity"/>
    <property type="evidence" value="ECO:0007669"/>
    <property type="project" value="UniProtKB-EC"/>
</dbReference>
<evidence type="ECO:0000256" key="11">
    <source>
        <dbReference type="ARBA" id="ARBA00048930"/>
    </source>
</evidence>
<comment type="function">
    <text evidence="10">Catalyzes the reduction of 3'-oxosphinganine (3-ketodihydrosphingosine/KDS) to sphinganine (dihydrosphingosine/DHS), the second step of de novo sphingolipid biosynthesis.</text>
</comment>
<evidence type="ECO:0000256" key="9">
    <source>
        <dbReference type="ARBA" id="ARBA00026112"/>
    </source>
</evidence>
<dbReference type="InterPro" id="IPR002347">
    <property type="entry name" value="SDR_fam"/>
</dbReference>
<comment type="catalytic activity">
    <reaction evidence="11">
        <text>sphinganine + NADP(+) = 3-oxosphinganine + NADPH + H(+)</text>
        <dbReference type="Rhea" id="RHEA:22640"/>
        <dbReference type="ChEBI" id="CHEBI:15378"/>
        <dbReference type="ChEBI" id="CHEBI:57783"/>
        <dbReference type="ChEBI" id="CHEBI:57817"/>
        <dbReference type="ChEBI" id="CHEBI:58299"/>
        <dbReference type="ChEBI" id="CHEBI:58349"/>
        <dbReference type="EC" id="1.1.1.102"/>
    </reaction>
    <physiologicalReaction direction="right-to-left" evidence="11">
        <dbReference type="Rhea" id="RHEA:22642"/>
    </physiologicalReaction>
</comment>
<dbReference type="STRING" id="1314776.A0A166BTF2"/>
<keyword evidence="8" id="KW-0443">Lipid metabolism</keyword>
<evidence type="ECO:0000256" key="12">
    <source>
        <dbReference type="SAM" id="Phobius"/>
    </source>
</evidence>
<reference evidence="13 14" key="1">
    <citation type="journal article" date="2016" name="Mol. Biol. Evol.">
        <title>Comparative Genomics of Early-Diverging Mushroom-Forming Fungi Provides Insights into the Origins of Lignocellulose Decay Capabilities.</title>
        <authorList>
            <person name="Nagy L.G."/>
            <person name="Riley R."/>
            <person name="Tritt A."/>
            <person name="Adam C."/>
            <person name="Daum C."/>
            <person name="Floudas D."/>
            <person name="Sun H."/>
            <person name="Yadav J.S."/>
            <person name="Pangilinan J."/>
            <person name="Larsson K.H."/>
            <person name="Matsuura K."/>
            <person name="Barry K."/>
            <person name="Labutti K."/>
            <person name="Kuo R."/>
            <person name="Ohm R.A."/>
            <person name="Bhattacharya S.S."/>
            <person name="Shirouzu T."/>
            <person name="Yoshinaga Y."/>
            <person name="Martin F.M."/>
            <person name="Grigoriev I.V."/>
            <person name="Hibbett D.S."/>
        </authorList>
    </citation>
    <scope>NUCLEOTIDE SEQUENCE [LARGE SCALE GENOMIC DNA]</scope>
    <source>
        <strain evidence="13 14">HHB10207 ss-3</strain>
    </source>
</reference>
<accession>A0A166BTF2</accession>
<dbReference type="PANTHER" id="PTHR43550">
    <property type="entry name" value="3-KETODIHYDROSPHINGOSINE REDUCTASE"/>
    <property type="match status" value="1"/>
</dbReference>
<proteinExistence type="predicted"/>
<feature type="transmembrane region" description="Helical" evidence="12">
    <location>
        <begin position="149"/>
        <end position="168"/>
    </location>
</feature>
<evidence type="ECO:0000256" key="1">
    <source>
        <dbReference type="ARBA" id="ARBA00004240"/>
    </source>
</evidence>
<evidence type="ECO:0000313" key="14">
    <source>
        <dbReference type="Proteomes" id="UP000076798"/>
    </source>
</evidence>
<evidence type="ECO:0000256" key="4">
    <source>
        <dbReference type="ARBA" id="ARBA00022824"/>
    </source>
</evidence>
<evidence type="ECO:0000256" key="7">
    <source>
        <dbReference type="ARBA" id="ARBA00023002"/>
    </source>
</evidence>
<keyword evidence="12" id="KW-0812">Transmembrane</keyword>
<gene>
    <name evidence="13" type="ORF">SISSUDRAFT_988759</name>
</gene>
<evidence type="ECO:0000256" key="3">
    <source>
        <dbReference type="ARBA" id="ARBA00004991"/>
    </source>
</evidence>
<dbReference type="OrthoDB" id="10267115at2759"/>
<dbReference type="Proteomes" id="UP000076798">
    <property type="component" value="Unassembled WGS sequence"/>
</dbReference>